<proteinExistence type="predicted"/>
<dbReference type="RefSeq" id="WP_184223157.1">
    <property type="nucleotide sequence ID" value="NZ_JACHIP010000018.1"/>
</dbReference>
<gene>
    <name evidence="1" type="ORF">HDF16_005440</name>
</gene>
<comment type="caution">
    <text evidence="1">The sequence shown here is derived from an EMBL/GenBank/DDBJ whole genome shotgun (WGS) entry which is preliminary data.</text>
</comment>
<protein>
    <submittedName>
        <fullName evidence="1">Uncharacterized protein</fullName>
    </submittedName>
</protein>
<dbReference type="Proteomes" id="UP000540989">
    <property type="component" value="Unassembled WGS sequence"/>
</dbReference>
<keyword evidence="2" id="KW-1185">Reference proteome</keyword>
<dbReference type="AlphaFoldDB" id="A0A7W7ZJH9"/>
<organism evidence="1 2">
    <name type="scientific">Granulicella aggregans</name>
    <dbReference type="NCBI Taxonomy" id="474949"/>
    <lineage>
        <taxon>Bacteria</taxon>
        <taxon>Pseudomonadati</taxon>
        <taxon>Acidobacteriota</taxon>
        <taxon>Terriglobia</taxon>
        <taxon>Terriglobales</taxon>
        <taxon>Acidobacteriaceae</taxon>
        <taxon>Granulicella</taxon>
    </lineage>
</organism>
<dbReference type="EMBL" id="JACHIP010000018">
    <property type="protein sequence ID" value="MBB5060704.1"/>
    <property type="molecule type" value="Genomic_DNA"/>
</dbReference>
<reference evidence="1 2" key="1">
    <citation type="submission" date="2020-08" db="EMBL/GenBank/DDBJ databases">
        <title>Genomic Encyclopedia of Type Strains, Phase IV (KMG-V): Genome sequencing to study the core and pangenomes of soil and plant-associated prokaryotes.</title>
        <authorList>
            <person name="Whitman W."/>
        </authorList>
    </citation>
    <scope>NUCLEOTIDE SEQUENCE [LARGE SCALE GENOMIC DNA]</scope>
    <source>
        <strain evidence="1 2">M8UP14</strain>
    </source>
</reference>
<evidence type="ECO:0000313" key="2">
    <source>
        <dbReference type="Proteomes" id="UP000540989"/>
    </source>
</evidence>
<sequence length="70" mass="7881">MLALEQRTQPLVQTGDGDLDHAILNLLNKVEVSKRREVSNDGALTHMEEDLVVFNRLIESQCLNGRLLPL</sequence>
<name>A0A7W7ZJH9_9BACT</name>
<evidence type="ECO:0000313" key="1">
    <source>
        <dbReference type="EMBL" id="MBB5060704.1"/>
    </source>
</evidence>
<accession>A0A7W7ZJH9</accession>